<evidence type="ECO:0000256" key="1">
    <source>
        <dbReference type="SAM" id="Phobius"/>
    </source>
</evidence>
<dbReference type="Proteomes" id="UP000504639">
    <property type="component" value="Chromosome W"/>
</dbReference>
<evidence type="ECO:0000313" key="2">
    <source>
        <dbReference type="Proteomes" id="UP000504639"/>
    </source>
</evidence>
<dbReference type="InterPro" id="IPR036265">
    <property type="entry name" value="HIT-like_sf"/>
</dbReference>
<accession>A0A6J3EI79</accession>
<dbReference type="KEGG" id="aful:116501444"/>
<evidence type="ECO:0000313" key="3">
    <source>
        <dbReference type="RefSeq" id="XP_032062909.1"/>
    </source>
</evidence>
<dbReference type="InterPro" id="IPR001310">
    <property type="entry name" value="Histidine_triad_HIT"/>
</dbReference>
<dbReference type="Gene3D" id="3.30.428.10">
    <property type="entry name" value="HIT-like"/>
    <property type="match status" value="1"/>
</dbReference>
<keyword evidence="1" id="KW-1133">Transmembrane helix</keyword>
<dbReference type="PROSITE" id="PS51257">
    <property type="entry name" value="PROKAR_LIPOPROTEIN"/>
    <property type="match status" value="1"/>
</dbReference>
<feature type="transmembrane region" description="Helical" evidence="1">
    <location>
        <begin position="116"/>
        <end position="135"/>
    </location>
</feature>
<proteinExistence type="predicted"/>
<organism evidence="2 3">
    <name type="scientific">Aythya fuligula</name>
    <name type="common">Tufted duck</name>
    <name type="synonym">Anas fuligula</name>
    <dbReference type="NCBI Taxonomy" id="219594"/>
    <lineage>
        <taxon>Eukaryota</taxon>
        <taxon>Metazoa</taxon>
        <taxon>Chordata</taxon>
        <taxon>Craniata</taxon>
        <taxon>Vertebrata</taxon>
        <taxon>Euteleostomi</taxon>
        <taxon>Archelosauria</taxon>
        <taxon>Archosauria</taxon>
        <taxon>Dinosauria</taxon>
        <taxon>Saurischia</taxon>
        <taxon>Theropoda</taxon>
        <taxon>Coelurosauria</taxon>
        <taxon>Aves</taxon>
        <taxon>Neognathae</taxon>
        <taxon>Galloanserae</taxon>
        <taxon>Anseriformes</taxon>
        <taxon>Anatidae</taxon>
        <taxon>Aythyinae</taxon>
        <taxon>Aythya</taxon>
    </lineage>
</organism>
<keyword evidence="1" id="KW-0812">Transmembrane</keyword>
<dbReference type="GeneID" id="116501443"/>
<name>A0A6J3EI79_AYTFU</name>
<gene>
    <name evidence="3" type="primary">LOC116501443</name>
    <name evidence="4" type="synonym">LOC116501444</name>
</gene>
<dbReference type="KEGG" id="aful:116501443"/>
<reference evidence="3 4" key="1">
    <citation type="submission" date="2025-04" db="UniProtKB">
        <authorList>
            <consortium name="RefSeq"/>
        </authorList>
    </citation>
    <scope>IDENTIFICATION</scope>
    <source>
        <tissue evidence="3 4">Lung</tissue>
    </source>
</reference>
<keyword evidence="1" id="KW-0472">Membrane</keyword>
<dbReference type="RefSeq" id="XP_032062910.1">
    <property type="nucleotide sequence ID" value="XM_032207019.1"/>
</dbReference>
<evidence type="ECO:0000313" key="4">
    <source>
        <dbReference type="RefSeq" id="XP_032062910.1"/>
    </source>
</evidence>
<sequence length="168" mass="18058">MADGIVRAQAAWPGGGAAAAFGAFGAVACKGKEVPANILREDERSWTRSALRSVIVRLRLQCFFLVLPEKAVVRLCEADDSGGPLLGRFVVVGKKCAVNLDLTNGFRMAVNAHPRALQTIVYIYVFWVAVSWAGLPAKVFAPQASLHAYGSPPNRFHMLPISLAPVEV</sequence>
<dbReference type="PANTHER" id="PTHR23089">
    <property type="entry name" value="HISTIDINE TRIAD HIT PROTEIN"/>
    <property type="match status" value="1"/>
</dbReference>
<keyword evidence="2" id="KW-1185">Reference proteome</keyword>
<dbReference type="AlphaFoldDB" id="A0A6J3EI79"/>
<protein>
    <submittedName>
        <fullName evidence="3 4">Histidine triad nucleotide-binding protein 1-like</fullName>
    </submittedName>
</protein>
<dbReference type="SUPFAM" id="SSF54197">
    <property type="entry name" value="HIT-like"/>
    <property type="match status" value="1"/>
</dbReference>
<dbReference type="RefSeq" id="XP_032062909.1">
    <property type="nucleotide sequence ID" value="XM_032207018.1"/>
</dbReference>